<dbReference type="SMART" id="SM00382">
    <property type="entry name" value="AAA"/>
    <property type="match status" value="1"/>
</dbReference>
<dbReference type="Proteomes" id="UP000245890">
    <property type="component" value="Unassembled WGS sequence"/>
</dbReference>
<dbReference type="OrthoDB" id="9781481at2"/>
<dbReference type="GO" id="GO:0016887">
    <property type="term" value="F:ATP hydrolysis activity"/>
    <property type="evidence" value="ECO:0007669"/>
    <property type="project" value="InterPro"/>
</dbReference>
<reference evidence="3 4" key="1">
    <citation type="submission" date="2018-05" db="EMBL/GenBank/DDBJ databases">
        <title>Description of Sphingomonas pokkalii sp nov, isolated from the rhizosphere of saline tolerant pokkali rice and its draft genome analysis.</title>
        <authorList>
            <person name="Menon R."/>
            <person name="Kumari S."/>
            <person name="Rameshkumar N."/>
        </authorList>
    </citation>
    <scope>NUCLEOTIDE SEQUENCE [LARGE SCALE GENOMIC DNA]</scope>
    <source>
        <strain evidence="3 4">L3B27</strain>
    </source>
</reference>
<feature type="region of interest" description="Disordered" evidence="1">
    <location>
        <begin position="86"/>
        <end position="130"/>
    </location>
</feature>
<dbReference type="AlphaFoldDB" id="A0A2U0S947"/>
<dbReference type="InterPro" id="IPR027417">
    <property type="entry name" value="P-loop_NTPase"/>
</dbReference>
<evidence type="ECO:0000313" key="4">
    <source>
        <dbReference type="Proteomes" id="UP000245890"/>
    </source>
</evidence>
<dbReference type="GO" id="GO:0005524">
    <property type="term" value="F:ATP binding"/>
    <property type="evidence" value="ECO:0007669"/>
    <property type="project" value="InterPro"/>
</dbReference>
<dbReference type="Pfam" id="PF07728">
    <property type="entry name" value="AAA_5"/>
    <property type="match status" value="1"/>
</dbReference>
<dbReference type="InterPro" id="IPR052934">
    <property type="entry name" value="Methyl-DNA_Rec/Restrict_Enz"/>
</dbReference>
<accession>A0A2U0S947</accession>
<dbReference type="InterPro" id="IPR011704">
    <property type="entry name" value="ATPase_dyneun-rel_AAA"/>
</dbReference>
<protein>
    <recommendedName>
        <fullName evidence="2">AAA+ ATPase domain-containing protein</fullName>
    </recommendedName>
</protein>
<evidence type="ECO:0000256" key="1">
    <source>
        <dbReference type="SAM" id="MobiDB-lite"/>
    </source>
</evidence>
<proteinExistence type="predicted"/>
<organism evidence="3 4">
    <name type="scientific">Sphingomonas pokkalii</name>
    <dbReference type="NCBI Taxonomy" id="2175090"/>
    <lineage>
        <taxon>Bacteria</taxon>
        <taxon>Pseudomonadati</taxon>
        <taxon>Pseudomonadota</taxon>
        <taxon>Alphaproteobacteria</taxon>
        <taxon>Sphingomonadales</taxon>
        <taxon>Sphingomonadaceae</taxon>
        <taxon>Sphingomonas</taxon>
    </lineage>
</organism>
<name>A0A2U0S947_9SPHN</name>
<dbReference type="Gene3D" id="3.40.50.300">
    <property type="entry name" value="P-loop containing nucleotide triphosphate hydrolases"/>
    <property type="match status" value="1"/>
</dbReference>
<gene>
    <name evidence="3" type="ORF">DD559_19520</name>
</gene>
<dbReference type="PANTHER" id="PTHR37291:SF1">
    <property type="entry name" value="TYPE IV METHYL-DIRECTED RESTRICTION ENZYME ECOKMCRB SUBUNIT"/>
    <property type="match status" value="1"/>
</dbReference>
<keyword evidence="4" id="KW-1185">Reference proteome</keyword>
<sequence length="458" mass="51485">MSSLRSLERVLFEMGFRESDLDEVHALGRWPELSYKIDQMMRDWRSDEKVARMIAPRAEDPSRQISSIHAAIRLYGYFSDGRHPSYTARETRGRSVEAAPASARALGDGTRRARTAPRPVRSLPSPENLVLYGPPGTGKTHATMAESVRLCLGLQSDDALLTDETRRDALRAEYARLRAEKQIVFVTFHQNFAYEDFIEGREPRPLKDGPGFELVTRPGVFLNIARRASENDDAHVLVIDEINRANISKVFGELITLIEPDKRNGMPNALSLRLPYSRREFSVPANLHIVGTMNTADRSIAQIDTALRRRFVFRELAPAPERLPEMVDGVPLRRVLTAINDRIEYLIDREHRIGHAFFLGEGGKNADAIRATMRDKVIPLLQEYFFDDWSRIAAVLGEVQTQGGSFLRCRMLADPLGRGDPRESWSVLPVFHPDAFARLIGKAVSAEAEALDDLAASA</sequence>
<evidence type="ECO:0000313" key="3">
    <source>
        <dbReference type="EMBL" id="PVX27892.1"/>
    </source>
</evidence>
<dbReference type="SUPFAM" id="SSF52540">
    <property type="entry name" value="P-loop containing nucleoside triphosphate hydrolases"/>
    <property type="match status" value="1"/>
</dbReference>
<comment type="caution">
    <text evidence="3">The sequence shown here is derived from an EMBL/GenBank/DDBJ whole genome shotgun (WGS) entry which is preliminary data.</text>
</comment>
<dbReference type="InterPro" id="IPR003593">
    <property type="entry name" value="AAA+_ATPase"/>
</dbReference>
<feature type="domain" description="AAA+ ATPase" evidence="2">
    <location>
        <begin position="125"/>
        <end position="321"/>
    </location>
</feature>
<dbReference type="EMBL" id="QENQ01000014">
    <property type="protein sequence ID" value="PVX27892.1"/>
    <property type="molecule type" value="Genomic_DNA"/>
</dbReference>
<evidence type="ECO:0000259" key="2">
    <source>
        <dbReference type="SMART" id="SM00382"/>
    </source>
</evidence>
<dbReference type="PANTHER" id="PTHR37291">
    <property type="entry name" value="5-METHYLCYTOSINE-SPECIFIC RESTRICTION ENZYME B"/>
    <property type="match status" value="1"/>
</dbReference>